<dbReference type="InterPro" id="IPR036291">
    <property type="entry name" value="NAD(P)-bd_dom_sf"/>
</dbReference>
<dbReference type="PANTHER" id="PTHR43943:SF17">
    <property type="entry name" value="3-PHENYLPROPIONATE-DIHYDRODIOL_CINNAMIC ACID-DIHYDRODIOL DEHYDROGENASE"/>
    <property type="match status" value="1"/>
</dbReference>
<dbReference type="Proteomes" id="UP001204953">
    <property type="component" value="Unassembled WGS sequence"/>
</dbReference>
<evidence type="ECO:0000256" key="2">
    <source>
        <dbReference type="ARBA" id="ARBA00023002"/>
    </source>
</evidence>
<dbReference type="PRINTS" id="PR00081">
    <property type="entry name" value="GDHRDH"/>
</dbReference>
<gene>
    <name evidence="3" type="ORF">NJ959_04720</name>
</gene>
<dbReference type="SUPFAM" id="SSF51735">
    <property type="entry name" value="NAD(P)-binding Rossmann-fold domains"/>
    <property type="match status" value="1"/>
</dbReference>
<proteinExistence type="inferred from homology"/>
<comment type="caution">
    <text evidence="3">The sequence shown here is derived from an EMBL/GenBank/DDBJ whole genome shotgun (WGS) entry which is preliminary data.</text>
</comment>
<dbReference type="CDD" id="cd05233">
    <property type="entry name" value="SDR_c"/>
    <property type="match status" value="1"/>
</dbReference>
<dbReference type="RefSeq" id="WP_254010589.1">
    <property type="nucleotide sequence ID" value="NZ_JAMZMM010000027.1"/>
</dbReference>
<organism evidence="3 4">
    <name type="scientific">Limnofasciculus baicalensis BBK-W-15</name>
    <dbReference type="NCBI Taxonomy" id="2699891"/>
    <lineage>
        <taxon>Bacteria</taxon>
        <taxon>Bacillati</taxon>
        <taxon>Cyanobacteriota</taxon>
        <taxon>Cyanophyceae</taxon>
        <taxon>Coleofasciculales</taxon>
        <taxon>Coleofasciculaceae</taxon>
        <taxon>Limnofasciculus</taxon>
        <taxon>Limnofasciculus baicalensis</taxon>
    </lineage>
</organism>
<evidence type="ECO:0000313" key="3">
    <source>
        <dbReference type="EMBL" id="MCP2727781.1"/>
    </source>
</evidence>
<comment type="similarity">
    <text evidence="1">Belongs to the short-chain dehydrogenases/reductases (SDR) family.</text>
</comment>
<evidence type="ECO:0000313" key="4">
    <source>
        <dbReference type="Proteomes" id="UP001204953"/>
    </source>
</evidence>
<dbReference type="InterPro" id="IPR002347">
    <property type="entry name" value="SDR_fam"/>
</dbReference>
<keyword evidence="2" id="KW-0560">Oxidoreductase</keyword>
<protein>
    <submittedName>
        <fullName evidence="3">SDR family NAD(P)-dependent oxidoreductase</fullName>
    </submittedName>
</protein>
<dbReference type="AlphaFoldDB" id="A0AAE3GND7"/>
<reference evidence="3" key="1">
    <citation type="submission" date="2022-06" db="EMBL/GenBank/DDBJ databases">
        <title>New cyanobacteria of genus Symplocastrum in benthos of Lake Baikal.</title>
        <authorList>
            <person name="Sorokovikova E."/>
            <person name="Tikhonova I."/>
            <person name="Krasnopeev A."/>
            <person name="Evseev P."/>
            <person name="Gladkikh A."/>
            <person name="Belykh O."/>
        </authorList>
    </citation>
    <scope>NUCLEOTIDE SEQUENCE</scope>
    <source>
        <strain evidence="3">BBK-W-15</strain>
    </source>
</reference>
<dbReference type="Pfam" id="PF00106">
    <property type="entry name" value="adh_short"/>
    <property type="match status" value="1"/>
</dbReference>
<keyword evidence="4" id="KW-1185">Reference proteome</keyword>
<name>A0AAE3GND7_9CYAN</name>
<dbReference type="EMBL" id="JAMZMM010000027">
    <property type="protein sequence ID" value="MCP2727781.1"/>
    <property type="molecule type" value="Genomic_DNA"/>
</dbReference>
<dbReference type="Gene3D" id="3.40.50.720">
    <property type="entry name" value="NAD(P)-binding Rossmann-like Domain"/>
    <property type="match status" value="1"/>
</dbReference>
<dbReference type="GO" id="GO:0016491">
    <property type="term" value="F:oxidoreductase activity"/>
    <property type="evidence" value="ECO:0007669"/>
    <property type="project" value="UniProtKB-KW"/>
</dbReference>
<sequence length="288" mass="30885">MSEQIDLSSKNILITGGSMGLGYAAAEACLQANGRVVICARNQSELDAAVNRLKAEGYQNIVGIPADVTKQNEVELALNQVESQFGPLNAVIHAAGIYGPIGTITDVNPQEWFKAIEINLFGTFLVLRQSCLYLKKNGGGRIALFSGGGAASPFPNYTGYACSKIGVVRLTETTAIEMTPHNIEINCIAPGFVITRLHQQTLAAGKLAGDQFLETTKAQIEKGGVPASVGGSSAAFLISDQAKGITGKFVAAPYDGWKDWPEHLEELKSTDIFTLRRIIPKERGMDWQ</sequence>
<dbReference type="PANTHER" id="PTHR43943">
    <property type="entry name" value="DEHYDROGENASE/REDUCTASE (SDR FAMILY) MEMBER 4"/>
    <property type="match status" value="1"/>
</dbReference>
<evidence type="ECO:0000256" key="1">
    <source>
        <dbReference type="ARBA" id="ARBA00006484"/>
    </source>
</evidence>
<accession>A0AAE3GND7</accession>